<reference evidence="2" key="2">
    <citation type="submission" date="2023-02" db="EMBL/GenBank/DDBJ databases">
        <authorList>
            <person name="Rayyan A."/>
            <person name="Meyer T."/>
            <person name="Kyndt J.A."/>
        </authorList>
    </citation>
    <scope>NUCLEOTIDE SEQUENCE</scope>
    <source>
        <strain evidence="2">DSM 9987</strain>
    </source>
</reference>
<evidence type="ECO:0000313" key="3">
    <source>
        <dbReference type="Proteomes" id="UP001165652"/>
    </source>
</evidence>
<dbReference type="RefSeq" id="WP_272775925.1">
    <property type="nucleotide sequence ID" value="NZ_JAQQLI010000005.1"/>
</dbReference>
<comment type="caution">
    <text evidence="2">The sequence shown here is derived from an EMBL/GenBank/DDBJ whole genome shotgun (WGS) entry which is preliminary data.</text>
</comment>
<evidence type="ECO:0000313" key="2">
    <source>
        <dbReference type="EMBL" id="MDC7785076.1"/>
    </source>
</evidence>
<dbReference type="InterPro" id="IPR013830">
    <property type="entry name" value="SGNH_hydro"/>
</dbReference>
<reference evidence="2" key="1">
    <citation type="journal article" date="2023" name="Microbiol Resour">
        <title>Genome Sequences of Rhodoplanes serenus and Two Thermotolerant Strains, Rhodoplanes tepidamans and 'Rhodoplanes cryptolactis,' Further Refine the Genus.</title>
        <authorList>
            <person name="Rayyan A.A."/>
            <person name="Kyndt J.A."/>
        </authorList>
    </citation>
    <scope>NUCLEOTIDE SEQUENCE</scope>
    <source>
        <strain evidence="2">DSM 9987</strain>
    </source>
</reference>
<evidence type="ECO:0000259" key="1">
    <source>
        <dbReference type="Pfam" id="PF13472"/>
    </source>
</evidence>
<organism evidence="2 3">
    <name type="scientific">Rhodoplanes tepidamans</name>
    <name type="common">Rhodoplanes cryptolactis</name>
    <dbReference type="NCBI Taxonomy" id="200616"/>
    <lineage>
        <taxon>Bacteria</taxon>
        <taxon>Pseudomonadati</taxon>
        <taxon>Pseudomonadota</taxon>
        <taxon>Alphaproteobacteria</taxon>
        <taxon>Hyphomicrobiales</taxon>
        <taxon>Nitrobacteraceae</taxon>
        <taxon>Rhodoplanes</taxon>
    </lineage>
</organism>
<feature type="domain" description="SGNH hydrolase-type esterase" evidence="1">
    <location>
        <begin position="5"/>
        <end position="183"/>
    </location>
</feature>
<dbReference type="InterPro" id="IPR036514">
    <property type="entry name" value="SGNH_hydro_sf"/>
</dbReference>
<keyword evidence="3" id="KW-1185">Reference proteome</keyword>
<dbReference type="Proteomes" id="UP001165652">
    <property type="component" value="Unassembled WGS sequence"/>
</dbReference>
<proteinExistence type="predicted"/>
<dbReference type="Gene3D" id="3.40.50.1110">
    <property type="entry name" value="SGNH hydrolase"/>
    <property type="match status" value="1"/>
</dbReference>
<sequence length="206" mass="21731">MHVVLLGDSVFDNAAYVADGGDVLSALRRLLPPGATATLLARDGATMDDLPDQLVRLPPDVTHVVVSIGGNDALRQFDLLDSPVRSVAEALDRLAGVRDRFLARYTAVADAIRATGRPAALCTIYEPRFPDPALRRTATAALTLLNDTITRAVFARALVLIDLRLVCARDEDFANPIEPSAAGGGRIAAAVARFAARPPAGPTVVT</sequence>
<name>A0ABT5J6R6_RHOTP</name>
<protein>
    <submittedName>
        <fullName evidence="2">GDSL-type esterase/lipase family protein</fullName>
    </submittedName>
</protein>
<dbReference type="EMBL" id="JAQQLI010000005">
    <property type="protein sequence ID" value="MDC7785076.1"/>
    <property type="molecule type" value="Genomic_DNA"/>
</dbReference>
<gene>
    <name evidence="2" type="ORF">PQJ73_05215</name>
</gene>
<accession>A0ABT5J6R6</accession>
<dbReference type="SUPFAM" id="SSF52266">
    <property type="entry name" value="SGNH hydrolase"/>
    <property type="match status" value="1"/>
</dbReference>
<dbReference type="Pfam" id="PF13472">
    <property type="entry name" value="Lipase_GDSL_2"/>
    <property type="match status" value="1"/>
</dbReference>